<accession>A0A0Q3TF36</accession>
<dbReference type="OrthoDB" id="2417337at2"/>
<dbReference type="Pfam" id="PF06338">
    <property type="entry name" value="ComK"/>
    <property type="match status" value="1"/>
</dbReference>
<dbReference type="GO" id="GO:0030420">
    <property type="term" value="P:establishment of competence for transformation"/>
    <property type="evidence" value="ECO:0007669"/>
    <property type="project" value="InterPro"/>
</dbReference>
<name>A0A0Q3TF36_9BACI</name>
<protein>
    <recommendedName>
        <fullName evidence="4">Competence protein ComK</fullName>
    </recommendedName>
</protein>
<evidence type="ECO:0000313" key="3">
    <source>
        <dbReference type="Proteomes" id="UP000051888"/>
    </source>
</evidence>
<evidence type="ECO:0000313" key="2">
    <source>
        <dbReference type="EMBL" id="KQL52704.1"/>
    </source>
</evidence>
<dbReference type="EMBL" id="LJJC01000004">
    <property type="protein sequence ID" value="KQL52704.1"/>
    <property type="molecule type" value="Genomic_DNA"/>
</dbReference>
<dbReference type="InterPro" id="IPR010461">
    <property type="entry name" value="ComK"/>
</dbReference>
<reference evidence="2 3" key="1">
    <citation type="submission" date="2015-09" db="EMBL/GenBank/DDBJ databases">
        <title>Genome sequencing project for genomic taxonomy and phylogenomics of Bacillus-like bacteria.</title>
        <authorList>
            <person name="Liu B."/>
            <person name="Wang J."/>
            <person name="Zhu Y."/>
            <person name="Liu G."/>
            <person name="Chen Q."/>
            <person name="Chen Z."/>
            <person name="Lan J."/>
            <person name="Che J."/>
            <person name="Ge C."/>
            <person name="Shi H."/>
            <person name="Pan Z."/>
            <person name="Liu X."/>
        </authorList>
    </citation>
    <scope>NUCLEOTIDE SEQUENCE [LARGE SCALE GENOMIC DNA]</scope>
    <source>
        <strain evidence="2 3">LMG 18435</strain>
    </source>
</reference>
<evidence type="ECO:0008006" key="4">
    <source>
        <dbReference type="Google" id="ProtNLM"/>
    </source>
</evidence>
<keyword evidence="3" id="KW-1185">Reference proteome</keyword>
<comment type="caution">
    <text evidence="2">The sequence shown here is derived from an EMBL/GenBank/DDBJ whole genome shotgun (WGS) entry which is preliminary data.</text>
</comment>
<dbReference type="PATRIC" id="fig|157838.3.peg.806"/>
<feature type="region of interest" description="Disordered" evidence="1">
    <location>
        <begin position="152"/>
        <end position="173"/>
    </location>
</feature>
<sequence length="173" mass="20583">MIELKDYIVTTDTVALTEIYHPELNTKIYDLNGIYYSKQTMKDILKKSCDRYGASYQGRIETVRNIFSYWRRTPLMIYPELFLYAFPTKSPEDFTCRWIFPAHIQTHIIENNHLYVIFKNGMKVELNCSLNTYIKQRERTAHCLTHYSVHGPGRDPQNNSTDINGLRFDRWNK</sequence>
<evidence type="ECO:0000256" key="1">
    <source>
        <dbReference type="SAM" id="MobiDB-lite"/>
    </source>
</evidence>
<organism evidence="2 3">
    <name type="scientific">Heyndrickxia shackletonii</name>
    <dbReference type="NCBI Taxonomy" id="157838"/>
    <lineage>
        <taxon>Bacteria</taxon>
        <taxon>Bacillati</taxon>
        <taxon>Bacillota</taxon>
        <taxon>Bacilli</taxon>
        <taxon>Bacillales</taxon>
        <taxon>Bacillaceae</taxon>
        <taxon>Heyndrickxia</taxon>
    </lineage>
</organism>
<proteinExistence type="predicted"/>
<gene>
    <name evidence="2" type="ORF">AN964_03655</name>
</gene>
<dbReference type="RefSeq" id="WP_055738409.1">
    <property type="nucleotide sequence ID" value="NZ_JAAIWL010000055.1"/>
</dbReference>
<dbReference type="Proteomes" id="UP000051888">
    <property type="component" value="Unassembled WGS sequence"/>
</dbReference>
<dbReference type="AlphaFoldDB" id="A0A0Q3TF36"/>
<dbReference type="STRING" id="157838.AN964_03655"/>